<evidence type="ECO:0000256" key="1">
    <source>
        <dbReference type="SAM" id="Phobius"/>
    </source>
</evidence>
<accession>A0A137PD84</accession>
<keyword evidence="3" id="KW-0489">Methyltransferase</keyword>
<feature type="transmembrane region" description="Helical" evidence="1">
    <location>
        <begin position="32"/>
        <end position="51"/>
    </location>
</feature>
<dbReference type="GO" id="GO:0008757">
    <property type="term" value="F:S-adenosylmethionine-dependent methyltransferase activity"/>
    <property type="evidence" value="ECO:0007669"/>
    <property type="project" value="InterPro"/>
</dbReference>
<keyword evidence="3" id="KW-0808">Transferase</keyword>
<evidence type="ECO:0000313" key="4">
    <source>
        <dbReference type="Proteomes" id="UP000070444"/>
    </source>
</evidence>
<keyword evidence="4" id="KW-1185">Reference proteome</keyword>
<organism evidence="3 4">
    <name type="scientific">Conidiobolus coronatus (strain ATCC 28846 / CBS 209.66 / NRRL 28638)</name>
    <name type="common">Delacroixia coronata</name>
    <dbReference type="NCBI Taxonomy" id="796925"/>
    <lineage>
        <taxon>Eukaryota</taxon>
        <taxon>Fungi</taxon>
        <taxon>Fungi incertae sedis</taxon>
        <taxon>Zoopagomycota</taxon>
        <taxon>Entomophthoromycotina</taxon>
        <taxon>Entomophthoromycetes</taxon>
        <taxon>Entomophthorales</taxon>
        <taxon>Ancylistaceae</taxon>
        <taxon>Conidiobolus</taxon>
    </lineage>
</organism>
<dbReference type="InterPro" id="IPR050508">
    <property type="entry name" value="Methyltransf_Superfamily"/>
</dbReference>
<evidence type="ECO:0000313" key="3">
    <source>
        <dbReference type="EMBL" id="KXN72950.1"/>
    </source>
</evidence>
<protein>
    <submittedName>
        <fullName evidence="3">S-adenosyl-L-methionine-dependent methyltransferase</fullName>
    </submittedName>
</protein>
<dbReference type="AlphaFoldDB" id="A0A137PD84"/>
<dbReference type="Pfam" id="PF08241">
    <property type="entry name" value="Methyltransf_11"/>
    <property type="match status" value="1"/>
</dbReference>
<proteinExistence type="predicted"/>
<dbReference type="InterPro" id="IPR013216">
    <property type="entry name" value="Methyltransf_11"/>
</dbReference>
<keyword evidence="1" id="KW-0472">Membrane</keyword>
<dbReference type="Proteomes" id="UP000070444">
    <property type="component" value="Unassembled WGS sequence"/>
</dbReference>
<dbReference type="Gene3D" id="3.40.50.150">
    <property type="entry name" value="Vaccinia Virus protein VP39"/>
    <property type="match status" value="1"/>
</dbReference>
<dbReference type="STRING" id="796925.A0A137PD84"/>
<dbReference type="PANTHER" id="PTHR42912:SF80">
    <property type="entry name" value="METHYLTRANSFERASE DOMAIN-CONTAINING PROTEIN"/>
    <property type="match status" value="1"/>
</dbReference>
<gene>
    <name evidence="3" type="ORF">CONCODRAFT_77580</name>
</gene>
<sequence>MTKYKYEPKYYQPPSSSATTTLNNTLKNNKNLGLLIPVGIAVFGLGMGYFYTKKWQNDKLKPKEEKPKALEVAKTPELSVYQKAILPKWTSLLSEPLEHTAKESDISSKFDSLAPSYDSEIGMDETVMGLNLLRRYLIKTHASGDVVEFSLGTGRNMKYYNPSSFSLFGGSQEISSFTGIEKSGPMLDKAIENEGTKELFRNFILNKKPVNLYQMDAHDTSKLEAEKYDTVVDTFGICSYTDPIKALKEMKRVCKPSGKILLLEHGKGTFNFLNNHLDKHADHHADKWGCRWNREILDLVKESGLEIEYYSRWHFWYNLLYYC</sequence>
<dbReference type="SUPFAM" id="SSF53335">
    <property type="entry name" value="S-adenosyl-L-methionine-dependent methyltransferases"/>
    <property type="match status" value="1"/>
</dbReference>
<dbReference type="InterPro" id="IPR029063">
    <property type="entry name" value="SAM-dependent_MTases_sf"/>
</dbReference>
<dbReference type="CDD" id="cd02440">
    <property type="entry name" value="AdoMet_MTases"/>
    <property type="match status" value="1"/>
</dbReference>
<dbReference type="OrthoDB" id="416496at2759"/>
<feature type="domain" description="Methyltransferase type 11" evidence="2">
    <location>
        <begin position="151"/>
        <end position="261"/>
    </location>
</feature>
<keyword evidence="1" id="KW-0812">Transmembrane</keyword>
<dbReference type="GO" id="GO:0032259">
    <property type="term" value="P:methylation"/>
    <property type="evidence" value="ECO:0007669"/>
    <property type="project" value="UniProtKB-KW"/>
</dbReference>
<keyword evidence="1" id="KW-1133">Transmembrane helix</keyword>
<dbReference type="PANTHER" id="PTHR42912">
    <property type="entry name" value="METHYLTRANSFERASE"/>
    <property type="match status" value="1"/>
</dbReference>
<dbReference type="OMA" id="IKTHASG"/>
<dbReference type="EMBL" id="KQ964444">
    <property type="protein sequence ID" value="KXN72950.1"/>
    <property type="molecule type" value="Genomic_DNA"/>
</dbReference>
<evidence type="ECO:0000259" key="2">
    <source>
        <dbReference type="Pfam" id="PF08241"/>
    </source>
</evidence>
<name>A0A137PD84_CONC2</name>
<reference evidence="3 4" key="1">
    <citation type="journal article" date="2015" name="Genome Biol. Evol.">
        <title>Phylogenomic analyses indicate that early fungi evolved digesting cell walls of algal ancestors of land plants.</title>
        <authorList>
            <person name="Chang Y."/>
            <person name="Wang S."/>
            <person name="Sekimoto S."/>
            <person name="Aerts A.L."/>
            <person name="Choi C."/>
            <person name="Clum A."/>
            <person name="LaButti K.M."/>
            <person name="Lindquist E.A."/>
            <person name="Yee Ngan C."/>
            <person name="Ohm R.A."/>
            <person name="Salamov A.A."/>
            <person name="Grigoriev I.V."/>
            <person name="Spatafora J.W."/>
            <person name="Berbee M.L."/>
        </authorList>
    </citation>
    <scope>NUCLEOTIDE SEQUENCE [LARGE SCALE GENOMIC DNA]</scope>
    <source>
        <strain evidence="3 4">NRRL 28638</strain>
    </source>
</reference>